<dbReference type="Pfam" id="PF02365">
    <property type="entry name" value="NAM"/>
    <property type="match status" value="1"/>
</dbReference>
<proteinExistence type="predicted"/>
<dbReference type="AlphaFoldDB" id="A0ABD3CCZ0"/>
<dbReference type="SUPFAM" id="SSF101941">
    <property type="entry name" value="NAC domain"/>
    <property type="match status" value="1"/>
</dbReference>
<dbReference type="GO" id="GO:0003677">
    <property type="term" value="F:DNA binding"/>
    <property type="evidence" value="ECO:0007669"/>
    <property type="project" value="UniProtKB-KW"/>
</dbReference>
<accession>A0ABD3CCZ0</accession>
<dbReference type="PANTHER" id="PTHR31719">
    <property type="entry name" value="NAC TRANSCRIPTION FACTOR 56"/>
    <property type="match status" value="1"/>
</dbReference>
<evidence type="ECO:0000256" key="5">
    <source>
        <dbReference type="SAM" id="MobiDB-lite"/>
    </source>
</evidence>
<keyword evidence="1" id="KW-0805">Transcription regulation</keyword>
<reference evidence="8" key="1">
    <citation type="journal article" date="2024" name="IScience">
        <title>Strigolactones Initiate the Formation of Haustorium-like Structures in Castilleja.</title>
        <authorList>
            <person name="Buerger M."/>
            <person name="Peterson D."/>
            <person name="Chory J."/>
        </authorList>
    </citation>
    <scope>NUCLEOTIDE SEQUENCE [LARGE SCALE GENOMIC DNA]</scope>
</reference>
<sequence length="182" mass="20753">MDQTIEVTKLPLGHRFHPTSFEVLQYLVLKMKGEPLPSRIIKDLDVYQFDPHQIPLNESKYAREDEAYFFVPVSSKLVQGEGNLTRATPNGYWKSYEKNIPIYARNGSSIGYKNKLVFYDGKDPNNGVKTKWKLVEYINSNLERCMVCKINLNAKGEEIPDEEDGAISGDNESVESEDNNVS</sequence>
<keyword evidence="3" id="KW-0804">Transcription</keyword>
<dbReference type="EMBL" id="JAVIJP010000039">
    <property type="protein sequence ID" value="KAL3627698.1"/>
    <property type="molecule type" value="Genomic_DNA"/>
</dbReference>
<feature type="domain" description="NAC" evidence="6">
    <location>
        <begin position="10"/>
        <end position="173"/>
    </location>
</feature>
<name>A0ABD3CCZ0_9LAMI</name>
<keyword evidence="8" id="KW-1185">Reference proteome</keyword>
<organism evidence="7 8">
    <name type="scientific">Castilleja foliolosa</name>
    <dbReference type="NCBI Taxonomy" id="1961234"/>
    <lineage>
        <taxon>Eukaryota</taxon>
        <taxon>Viridiplantae</taxon>
        <taxon>Streptophyta</taxon>
        <taxon>Embryophyta</taxon>
        <taxon>Tracheophyta</taxon>
        <taxon>Spermatophyta</taxon>
        <taxon>Magnoliopsida</taxon>
        <taxon>eudicotyledons</taxon>
        <taxon>Gunneridae</taxon>
        <taxon>Pentapetalae</taxon>
        <taxon>asterids</taxon>
        <taxon>lamiids</taxon>
        <taxon>Lamiales</taxon>
        <taxon>Orobanchaceae</taxon>
        <taxon>Pedicularideae</taxon>
        <taxon>Castillejinae</taxon>
        <taxon>Castilleja</taxon>
    </lineage>
</organism>
<gene>
    <name evidence="7" type="ORF">CASFOL_029061</name>
</gene>
<evidence type="ECO:0000259" key="6">
    <source>
        <dbReference type="PROSITE" id="PS51005"/>
    </source>
</evidence>
<evidence type="ECO:0000313" key="7">
    <source>
        <dbReference type="EMBL" id="KAL3627698.1"/>
    </source>
</evidence>
<dbReference type="Proteomes" id="UP001632038">
    <property type="component" value="Unassembled WGS sequence"/>
</dbReference>
<feature type="compositionally biased region" description="Acidic residues" evidence="5">
    <location>
        <begin position="172"/>
        <end position="182"/>
    </location>
</feature>
<comment type="caution">
    <text evidence="7">The sequence shown here is derived from an EMBL/GenBank/DDBJ whole genome shotgun (WGS) entry which is preliminary data.</text>
</comment>
<dbReference type="InterPro" id="IPR003441">
    <property type="entry name" value="NAC-dom"/>
</dbReference>
<protein>
    <recommendedName>
        <fullName evidence="6">NAC domain-containing protein</fullName>
    </recommendedName>
</protein>
<dbReference type="InterPro" id="IPR036093">
    <property type="entry name" value="NAC_dom_sf"/>
</dbReference>
<evidence type="ECO:0000256" key="1">
    <source>
        <dbReference type="ARBA" id="ARBA00023015"/>
    </source>
</evidence>
<evidence type="ECO:0000256" key="2">
    <source>
        <dbReference type="ARBA" id="ARBA00023125"/>
    </source>
</evidence>
<dbReference type="Gene3D" id="2.170.150.80">
    <property type="entry name" value="NAC domain"/>
    <property type="match status" value="1"/>
</dbReference>
<evidence type="ECO:0000256" key="3">
    <source>
        <dbReference type="ARBA" id="ARBA00023163"/>
    </source>
</evidence>
<keyword evidence="2" id="KW-0238">DNA-binding</keyword>
<evidence type="ECO:0000313" key="8">
    <source>
        <dbReference type="Proteomes" id="UP001632038"/>
    </source>
</evidence>
<evidence type="ECO:0000256" key="4">
    <source>
        <dbReference type="ARBA" id="ARBA00023242"/>
    </source>
</evidence>
<dbReference type="PROSITE" id="PS51005">
    <property type="entry name" value="NAC"/>
    <property type="match status" value="1"/>
</dbReference>
<feature type="region of interest" description="Disordered" evidence="5">
    <location>
        <begin position="159"/>
        <end position="182"/>
    </location>
</feature>
<dbReference type="PANTHER" id="PTHR31719:SF94">
    <property type="entry name" value="PROTEIN ATAF2"/>
    <property type="match status" value="1"/>
</dbReference>
<keyword evidence="4" id="KW-0539">Nucleus</keyword>